<sequence>MAPLVSHSPAAAKILAPNPRTSRRLAPAPPAVGGFLRALFPSRPPPPPPAKADLLRLIADQRRGLDTQSDPSRLADIVSCIDALAASAPGADTVSDADKLSGTWRLLWTTEQEQLFIVRNAPFFRTAAGDVLQVIDVPGGALNNVITFPPSGAFVVDGSIEVQPPQRVYTRNVEREQLGGSFSSLWFDTVYLDDDIRVAKDIRGDYLVVERIEYCPSIAPVEFWQDLPSLTKYWSHFKGYKAKAPHVKKDAP</sequence>
<dbReference type="Gramene" id="LPERR04G17050.1">
    <property type="protein sequence ID" value="LPERR04G17050.1"/>
    <property type="gene ID" value="LPERR04G17050"/>
</dbReference>
<dbReference type="EnsemblPlants" id="LPERR04G17050.1">
    <property type="protein sequence ID" value="LPERR04G17050.1"/>
    <property type="gene ID" value="LPERR04G17050"/>
</dbReference>
<evidence type="ECO:0000256" key="3">
    <source>
        <dbReference type="ARBA" id="ARBA00022946"/>
    </source>
</evidence>
<reference evidence="5 6" key="1">
    <citation type="submission" date="2012-08" db="EMBL/GenBank/DDBJ databases">
        <title>Oryza genome evolution.</title>
        <authorList>
            <person name="Wing R.A."/>
        </authorList>
    </citation>
    <scope>NUCLEOTIDE SEQUENCE</scope>
</reference>
<keyword evidence="6" id="KW-1185">Reference proteome</keyword>
<dbReference type="PANTHER" id="PTHR31906">
    <property type="entry name" value="PLASTID-LIPID-ASSOCIATED PROTEIN 4, CHLOROPLASTIC-RELATED"/>
    <property type="match status" value="1"/>
</dbReference>
<accession>A0A0D9W7Y3</accession>
<feature type="domain" description="Plastid lipid-associated protein/fibrillin conserved" evidence="4">
    <location>
        <begin position="180"/>
        <end position="209"/>
    </location>
</feature>
<reference evidence="5" key="3">
    <citation type="submission" date="2015-04" db="UniProtKB">
        <authorList>
            <consortium name="EnsemblPlants"/>
        </authorList>
    </citation>
    <scope>IDENTIFICATION</scope>
</reference>
<dbReference type="EnsemblPlants" id="LPERR04G17050.2">
    <property type="protein sequence ID" value="LPERR04G17050.2"/>
    <property type="gene ID" value="LPERR04G17050"/>
</dbReference>
<evidence type="ECO:0000259" key="4">
    <source>
        <dbReference type="Pfam" id="PF04755"/>
    </source>
</evidence>
<protein>
    <recommendedName>
        <fullName evidence="4">Plastid lipid-associated protein/fibrillin conserved domain-containing protein</fullName>
    </recommendedName>
</protein>
<evidence type="ECO:0000256" key="1">
    <source>
        <dbReference type="ARBA" id="ARBA00004474"/>
    </source>
</evidence>
<feature type="domain" description="Plastid lipid-associated protein/fibrillin conserved" evidence="4">
    <location>
        <begin position="50"/>
        <end position="170"/>
    </location>
</feature>
<dbReference type="AlphaFoldDB" id="A0A0D9W7Y3"/>
<keyword evidence="3" id="KW-0809">Transit peptide</keyword>
<evidence type="ECO:0000313" key="5">
    <source>
        <dbReference type="EnsemblPlants" id="LPERR04G17050.2"/>
    </source>
</evidence>
<evidence type="ECO:0000313" key="6">
    <source>
        <dbReference type="Proteomes" id="UP000032180"/>
    </source>
</evidence>
<dbReference type="eggNOG" id="ENOG502QVAR">
    <property type="taxonomic scope" value="Eukaryota"/>
</dbReference>
<keyword evidence="2" id="KW-0934">Plastid</keyword>
<dbReference type="GO" id="GO:0009536">
    <property type="term" value="C:plastid"/>
    <property type="evidence" value="ECO:0007669"/>
    <property type="project" value="UniProtKB-SubCell"/>
</dbReference>
<dbReference type="STRING" id="77586.A0A0D9W7Y3"/>
<proteinExistence type="predicted"/>
<evidence type="ECO:0000256" key="2">
    <source>
        <dbReference type="ARBA" id="ARBA00022640"/>
    </source>
</evidence>
<dbReference type="Proteomes" id="UP000032180">
    <property type="component" value="Chromosome 4"/>
</dbReference>
<dbReference type="InterPro" id="IPR006843">
    <property type="entry name" value="PAP/fibrillin_dom"/>
</dbReference>
<dbReference type="Gramene" id="LPERR04G17050.2">
    <property type="protein sequence ID" value="LPERR04G17050.2"/>
    <property type="gene ID" value="LPERR04G17050"/>
</dbReference>
<dbReference type="Pfam" id="PF04755">
    <property type="entry name" value="PAP_fibrillin"/>
    <property type="match status" value="2"/>
</dbReference>
<organism evidence="5 6">
    <name type="scientific">Leersia perrieri</name>
    <dbReference type="NCBI Taxonomy" id="77586"/>
    <lineage>
        <taxon>Eukaryota</taxon>
        <taxon>Viridiplantae</taxon>
        <taxon>Streptophyta</taxon>
        <taxon>Embryophyta</taxon>
        <taxon>Tracheophyta</taxon>
        <taxon>Spermatophyta</taxon>
        <taxon>Magnoliopsida</taxon>
        <taxon>Liliopsida</taxon>
        <taxon>Poales</taxon>
        <taxon>Poaceae</taxon>
        <taxon>BOP clade</taxon>
        <taxon>Oryzoideae</taxon>
        <taxon>Oryzeae</taxon>
        <taxon>Oryzinae</taxon>
        <taxon>Leersia</taxon>
    </lineage>
</organism>
<dbReference type="InterPro" id="IPR039633">
    <property type="entry name" value="PAP"/>
</dbReference>
<comment type="subcellular location">
    <subcellularLocation>
        <location evidence="1">Plastid</location>
    </subcellularLocation>
</comment>
<reference evidence="5 6" key="2">
    <citation type="submission" date="2013-12" db="EMBL/GenBank/DDBJ databases">
        <authorList>
            <person name="Yu Y."/>
            <person name="Lee S."/>
            <person name="de Baynast K."/>
            <person name="Wissotski M."/>
            <person name="Liu L."/>
            <person name="Talag J."/>
            <person name="Goicoechea J."/>
            <person name="Angelova A."/>
            <person name="Jetty R."/>
            <person name="Kudrna D."/>
            <person name="Golser W."/>
            <person name="Rivera L."/>
            <person name="Zhang J."/>
            <person name="Wing R."/>
        </authorList>
    </citation>
    <scope>NUCLEOTIDE SEQUENCE</scope>
</reference>
<dbReference type="HOGENOM" id="CLU_109114_0_0_1"/>
<name>A0A0D9W7Y3_9ORYZ</name>